<dbReference type="InterPro" id="IPR044946">
    <property type="entry name" value="Restrct_endonuc_typeI_TRD_sf"/>
</dbReference>
<evidence type="ECO:0000313" key="6">
    <source>
        <dbReference type="Proteomes" id="UP000307781"/>
    </source>
</evidence>
<keyword evidence="5" id="KW-0255">Endonuclease</keyword>
<protein>
    <submittedName>
        <fullName evidence="5">Restriction endonuclease subunit S</fullName>
    </submittedName>
</protein>
<feature type="domain" description="Type I restriction modification DNA specificity" evidence="4">
    <location>
        <begin position="29"/>
        <end position="204"/>
    </location>
</feature>
<dbReference type="Gene3D" id="1.10.287.1120">
    <property type="entry name" value="Bipartite methylase S protein"/>
    <property type="match status" value="1"/>
</dbReference>
<evidence type="ECO:0000259" key="4">
    <source>
        <dbReference type="Pfam" id="PF01420"/>
    </source>
</evidence>
<feature type="domain" description="Type I restriction modification DNA specificity" evidence="4">
    <location>
        <begin position="227"/>
        <end position="407"/>
    </location>
</feature>
<dbReference type="GO" id="GO:0004519">
    <property type="term" value="F:endonuclease activity"/>
    <property type="evidence" value="ECO:0007669"/>
    <property type="project" value="UniProtKB-KW"/>
</dbReference>
<accession>A0A5R8LT23</accession>
<keyword evidence="3" id="KW-0238">DNA-binding</keyword>
<organism evidence="5 6">
    <name type="scientific">Lacticaseibacillus zeae</name>
    <name type="common">Lactobacillus zeae</name>
    <dbReference type="NCBI Taxonomy" id="57037"/>
    <lineage>
        <taxon>Bacteria</taxon>
        <taxon>Bacillati</taxon>
        <taxon>Bacillota</taxon>
        <taxon>Bacilli</taxon>
        <taxon>Lactobacillales</taxon>
        <taxon>Lactobacillaceae</taxon>
        <taxon>Lacticaseibacillus</taxon>
    </lineage>
</organism>
<keyword evidence="2" id="KW-0680">Restriction system</keyword>
<evidence type="ECO:0000256" key="2">
    <source>
        <dbReference type="ARBA" id="ARBA00022747"/>
    </source>
</evidence>
<dbReference type="GO" id="GO:0003677">
    <property type="term" value="F:DNA binding"/>
    <property type="evidence" value="ECO:0007669"/>
    <property type="project" value="UniProtKB-KW"/>
</dbReference>
<dbReference type="EMBL" id="VBWN01000008">
    <property type="protein sequence ID" value="TLF40323.1"/>
    <property type="molecule type" value="Genomic_DNA"/>
</dbReference>
<dbReference type="SUPFAM" id="SSF116734">
    <property type="entry name" value="DNA methylase specificity domain"/>
    <property type="match status" value="2"/>
</dbReference>
<dbReference type="GO" id="GO:0009307">
    <property type="term" value="P:DNA restriction-modification system"/>
    <property type="evidence" value="ECO:0007669"/>
    <property type="project" value="UniProtKB-KW"/>
</dbReference>
<gene>
    <name evidence="5" type="ORF">FEI14_10990</name>
</gene>
<dbReference type="Gene3D" id="3.90.220.20">
    <property type="entry name" value="DNA methylase specificity domains"/>
    <property type="match status" value="2"/>
</dbReference>
<proteinExistence type="inferred from homology"/>
<dbReference type="InterPro" id="IPR052021">
    <property type="entry name" value="Type-I_RS_S_subunit"/>
</dbReference>
<evidence type="ECO:0000313" key="5">
    <source>
        <dbReference type="EMBL" id="TLF40323.1"/>
    </source>
</evidence>
<evidence type="ECO:0000256" key="3">
    <source>
        <dbReference type="ARBA" id="ARBA00023125"/>
    </source>
</evidence>
<dbReference type="PANTHER" id="PTHR30408">
    <property type="entry name" value="TYPE-1 RESTRICTION ENZYME ECOKI SPECIFICITY PROTEIN"/>
    <property type="match status" value="1"/>
</dbReference>
<evidence type="ECO:0000256" key="1">
    <source>
        <dbReference type="ARBA" id="ARBA00010923"/>
    </source>
</evidence>
<comment type="similarity">
    <text evidence="1">Belongs to the type-I restriction system S methylase family.</text>
</comment>
<sequence>MIPYIVQLNKCSGLNQVVVFLQDFRVNAWEKRKLGELLTLLKDGTHGTHKKGCFAFLLSAKNVTRNKLHFDDTDRKISKKDFDEIYANYHLVQNDILVTIVGTIGRVALFPKLNVPIAFQRSVAILRPKNLLSPGFLALELQTHSVQYQLSASSNMSAQAGIYLGDLKRIIIAIPESQEQDDIANTLFHLNDLIAATQGKFDQLQMVKKALLQHLFDQSMRFKGYSDPWEKRKLGDLMKVTSVKRVHQSDWRKEGVPFLRARDIIAFNKGQKIKEPIYISESQYEKYVKQSGRVTPGDLLVTGVGSIGVPFVVKAKTPLYFKDGNIIWFQNKTLDPDFLFYQFTSASVQSFVMSSSGKGTVGTFTISSGKRTPIVFPVMSEQRRIGMTLRNISNLIAATQSKLSSLESLKKALLQGLFI</sequence>
<dbReference type="Proteomes" id="UP000307781">
    <property type="component" value="Unassembled WGS sequence"/>
</dbReference>
<reference evidence="5 6" key="1">
    <citation type="submission" date="2019-05" db="EMBL/GenBank/DDBJ databases">
        <title>Genome-based reclassification of Lactobacillus casei as Lactobacillus casei subsp. casei. subsp.nov., description of Lactobacillus casei subsp. zeae subsp. nov., and emended description of Lactobacillus casei.</title>
        <authorList>
            <person name="Huang C.-H."/>
        </authorList>
    </citation>
    <scope>NUCLEOTIDE SEQUENCE [LARGE SCALE GENOMIC DNA]</scope>
    <source>
        <strain evidence="5 6">CRBIP24.58</strain>
    </source>
</reference>
<dbReference type="PANTHER" id="PTHR30408:SF12">
    <property type="entry name" value="TYPE I RESTRICTION ENZYME MJAVIII SPECIFICITY SUBUNIT"/>
    <property type="match status" value="1"/>
</dbReference>
<dbReference type="AlphaFoldDB" id="A0A5R8LT23"/>
<keyword evidence="5" id="KW-0540">Nuclease</keyword>
<dbReference type="Pfam" id="PF01420">
    <property type="entry name" value="Methylase_S"/>
    <property type="match status" value="2"/>
</dbReference>
<comment type="caution">
    <text evidence="5">The sequence shown here is derived from an EMBL/GenBank/DDBJ whole genome shotgun (WGS) entry which is preliminary data.</text>
</comment>
<keyword evidence="5" id="KW-0378">Hydrolase</keyword>
<dbReference type="InterPro" id="IPR000055">
    <property type="entry name" value="Restrct_endonuc_typeI_TRD"/>
</dbReference>
<name>A0A5R8LT23_LACZE</name>